<name>A0A399RTE4_9BACT</name>
<evidence type="ECO:0008006" key="4">
    <source>
        <dbReference type="Google" id="ProtNLM"/>
    </source>
</evidence>
<keyword evidence="1" id="KW-0472">Membrane</keyword>
<feature type="transmembrane region" description="Helical" evidence="1">
    <location>
        <begin position="44"/>
        <end position="71"/>
    </location>
</feature>
<reference evidence="3" key="1">
    <citation type="submission" date="2018-08" db="EMBL/GenBank/DDBJ databases">
        <title>Mucilaginibacter sp. MYSH2.</title>
        <authorList>
            <person name="Seo T."/>
        </authorList>
    </citation>
    <scope>NUCLEOTIDE SEQUENCE [LARGE SCALE GENOMIC DNA]</scope>
    <source>
        <strain evidence="3">KIRAN</strain>
    </source>
</reference>
<dbReference type="EMBL" id="QWGE01000007">
    <property type="protein sequence ID" value="RIJ33524.1"/>
    <property type="molecule type" value="Genomic_DNA"/>
</dbReference>
<gene>
    <name evidence="2" type="ORF">D1627_18090</name>
</gene>
<proteinExistence type="predicted"/>
<organism evidence="2 3">
    <name type="scientific">Pontibacter oryzae</name>
    <dbReference type="NCBI Taxonomy" id="2304593"/>
    <lineage>
        <taxon>Bacteria</taxon>
        <taxon>Pseudomonadati</taxon>
        <taxon>Bacteroidota</taxon>
        <taxon>Cytophagia</taxon>
        <taxon>Cytophagales</taxon>
        <taxon>Hymenobacteraceae</taxon>
        <taxon>Pontibacter</taxon>
    </lineage>
</organism>
<keyword evidence="1" id="KW-0812">Transmembrane</keyword>
<evidence type="ECO:0000256" key="1">
    <source>
        <dbReference type="SAM" id="Phobius"/>
    </source>
</evidence>
<comment type="caution">
    <text evidence="2">The sequence shown here is derived from an EMBL/GenBank/DDBJ whole genome shotgun (WGS) entry which is preliminary data.</text>
</comment>
<protein>
    <recommendedName>
        <fullName evidence="4">ABC transporter ATP-binding protein</fullName>
    </recommendedName>
</protein>
<accession>A0A399RTE4</accession>
<keyword evidence="1" id="KW-1133">Transmembrane helix</keyword>
<dbReference type="RefSeq" id="WP_119433687.1">
    <property type="nucleotide sequence ID" value="NZ_QWGE01000007.1"/>
</dbReference>
<sequence>MPKVADTILEGIGRQYLHLRLRSQERVERELQVKYEGRYRNAAIVLLADIFMALAVVAFVVIIAAALYFVVS</sequence>
<dbReference type="OrthoDB" id="854143at2"/>
<dbReference type="Proteomes" id="UP000266005">
    <property type="component" value="Unassembled WGS sequence"/>
</dbReference>
<evidence type="ECO:0000313" key="3">
    <source>
        <dbReference type="Proteomes" id="UP000266005"/>
    </source>
</evidence>
<keyword evidence="3" id="KW-1185">Reference proteome</keyword>
<dbReference type="AlphaFoldDB" id="A0A399RTE4"/>
<evidence type="ECO:0000313" key="2">
    <source>
        <dbReference type="EMBL" id="RIJ33524.1"/>
    </source>
</evidence>